<dbReference type="AlphaFoldDB" id="A0A1U9K5X4"/>
<keyword evidence="10" id="KW-1185">Reference proteome</keyword>
<evidence type="ECO:0000256" key="1">
    <source>
        <dbReference type="ARBA" id="ARBA00004651"/>
    </source>
</evidence>
<evidence type="ECO:0000259" key="8">
    <source>
        <dbReference type="Pfam" id="PF00482"/>
    </source>
</evidence>
<evidence type="ECO:0000256" key="3">
    <source>
        <dbReference type="ARBA" id="ARBA00022475"/>
    </source>
</evidence>
<evidence type="ECO:0000256" key="7">
    <source>
        <dbReference type="SAM" id="Phobius"/>
    </source>
</evidence>
<organism evidence="9 10">
    <name type="scientific">Novibacillus thermophilus</name>
    <dbReference type="NCBI Taxonomy" id="1471761"/>
    <lineage>
        <taxon>Bacteria</taxon>
        <taxon>Bacillati</taxon>
        <taxon>Bacillota</taxon>
        <taxon>Bacilli</taxon>
        <taxon>Bacillales</taxon>
        <taxon>Thermoactinomycetaceae</taxon>
        <taxon>Novibacillus</taxon>
    </lineage>
</organism>
<protein>
    <recommendedName>
        <fullName evidence="8">Type II secretion system protein GspF domain-containing protein</fullName>
    </recommendedName>
</protein>
<dbReference type="PANTHER" id="PTHR30012:SF0">
    <property type="entry name" value="TYPE II SECRETION SYSTEM PROTEIN F-RELATED"/>
    <property type="match status" value="1"/>
</dbReference>
<dbReference type="KEGG" id="ntr:B0W44_06395"/>
<dbReference type="STRING" id="1471761.B0W44_06395"/>
<dbReference type="EMBL" id="CP019699">
    <property type="protein sequence ID" value="AQS55469.1"/>
    <property type="molecule type" value="Genomic_DNA"/>
</dbReference>
<feature type="transmembrane region" description="Helical" evidence="7">
    <location>
        <begin position="309"/>
        <end position="333"/>
    </location>
</feature>
<evidence type="ECO:0000256" key="5">
    <source>
        <dbReference type="ARBA" id="ARBA00022989"/>
    </source>
</evidence>
<comment type="subcellular location">
    <subcellularLocation>
        <location evidence="1">Cell membrane</location>
        <topology evidence="1">Multi-pass membrane protein</topology>
    </subcellularLocation>
</comment>
<feature type="domain" description="Type II secretion system protein GspF" evidence="8">
    <location>
        <begin position="9"/>
        <end position="129"/>
    </location>
</feature>
<name>A0A1U9K5X4_9BACL</name>
<evidence type="ECO:0000313" key="10">
    <source>
        <dbReference type="Proteomes" id="UP000188603"/>
    </source>
</evidence>
<feature type="transmembrane region" description="Helical" evidence="7">
    <location>
        <begin position="102"/>
        <end position="123"/>
    </location>
</feature>
<dbReference type="InterPro" id="IPR042094">
    <property type="entry name" value="T2SS_GspF_sf"/>
</dbReference>
<keyword evidence="4 7" id="KW-0812">Transmembrane</keyword>
<dbReference type="PRINTS" id="PR00812">
    <property type="entry name" value="BCTERIALGSPF"/>
</dbReference>
<dbReference type="Proteomes" id="UP000188603">
    <property type="component" value="Chromosome"/>
</dbReference>
<dbReference type="GO" id="GO:0005886">
    <property type="term" value="C:plasma membrane"/>
    <property type="evidence" value="ECO:0007669"/>
    <property type="project" value="UniProtKB-SubCell"/>
</dbReference>
<feature type="transmembrane region" description="Helical" evidence="7">
    <location>
        <begin position="155"/>
        <end position="174"/>
    </location>
</feature>
<dbReference type="PANTHER" id="PTHR30012">
    <property type="entry name" value="GENERAL SECRETION PATHWAY PROTEIN"/>
    <property type="match status" value="1"/>
</dbReference>
<keyword evidence="6 7" id="KW-0472">Membrane</keyword>
<evidence type="ECO:0000313" key="9">
    <source>
        <dbReference type="EMBL" id="AQS55469.1"/>
    </source>
</evidence>
<dbReference type="Gene3D" id="1.20.81.30">
    <property type="entry name" value="Type II secretion system (T2SS), domain F"/>
    <property type="match status" value="2"/>
</dbReference>
<sequence>MRAIEIASFCRQLNQLLQQGVGLRTALLLVRDSGTGLIEEAITAIVNELDRGMPLGEAMEQREFPPLFVSFVKAGEHHGSLVRALQKGEWYYRRKHDIRQTLLKGLMYPLFVLLLMAMSFVLLQTTVLPRFATLYETIGLDLPWYTAWLLRANQAGVYLAIAAFILFVLLTMVYKKGVIRALMRIGLAIPMVREVVQLRVTSVFCWQLGLLLQAGTPLLKAFETVLAGWPWNGSRRAILRVQERLKRGFSLQDSFVPEADKFFHPFLPRQLAIGESSGTVAETLLYSGEMADEQLEERIQWVLRVWEPLLILVIGIALGLMVLALFVPILSLVEGL</sequence>
<comment type="similarity">
    <text evidence="2">Belongs to the GSP F family.</text>
</comment>
<dbReference type="RefSeq" id="WP_169835449.1">
    <property type="nucleotide sequence ID" value="NZ_CP019699.1"/>
</dbReference>
<evidence type="ECO:0000256" key="4">
    <source>
        <dbReference type="ARBA" id="ARBA00022692"/>
    </source>
</evidence>
<dbReference type="InterPro" id="IPR018076">
    <property type="entry name" value="T2SS_GspF_dom"/>
</dbReference>
<feature type="domain" description="Type II secretion system protein GspF" evidence="8">
    <location>
        <begin position="204"/>
        <end position="328"/>
    </location>
</feature>
<keyword evidence="5 7" id="KW-1133">Transmembrane helix</keyword>
<gene>
    <name evidence="9" type="ORF">B0W44_06395</name>
</gene>
<proteinExistence type="inferred from homology"/>
<reference evidence="9 10" key="1">
    <citation type="journal article" date="2015" name="Int. J. Syst. Evol. Microbiol.">
        <title>Novibacillus thermophilus gen. nov., sp. nov., a Gram-staining-negative and moderately thermophilic member of the family Thermoactinomycetaceae.</title>
        <authorList>
            <person name="Yang G."/>
            <person name="Chen J."/>
            <person name="Zhou S."/>
        </authorList>
    </citation>
    <scope>NUCLEOTIDE SEQUENCE [LARGE SCALE GENOMIC DNA]</scope>
    <source>
        <strain evidence="9 10">SG-1</strain>
    </source>
</reference>
<evidence type="ECO:0000256" key="6">
    <source>
        <dbReference type="ARBA" id="ARBA00023136"/>
    </source>
</evidence>
<accession>A0A1U9K5X4</accession>
<dbReference type="InterPro" id="IPR003004">
    <property type="entry name" value="GspF/PilC"/>
</dbReference>
<evidence type="ECO:0000256" key="2">
    <source>
        <dbReference type="ARBA" id="ARBA00005745"/>
    </source>
</evidence>
<keyword evidence="3" id="KW-1003">Cell membrane</keyword>
<dbReference type="Pfam" id="PF00482">
    <property type="entry name" value="T2SSF"/>
    <property type="match status" value="2"/>
</dbReference>